<keyword evidence="3" id="KW-1185">Reference proteome</keyword>
<dbReference type="STRING" id="660518.SAMN05216218_101442"/>
<keyword evidence="1" id="KW-0472">Membrane</keyword>
<feature type="transmembrane region" description="Helical" evidence="1">
    <location>
        <begin position="12"/>
        <end position="32"/>
    </location>
</feature>
<dbReference type="Proteomes" id="UP000199076">
    <property type="component" value="Unassembled WGS sequence"/>
</dbReference>
<evidence type="ECO:0000256" key="1">
    <source>
        <dbReference type="SAM" id="Phobius"/>
    </source>
</evidence>
<evidence type="ECO:0008006" key="4">
    <source>
        <dbReference type="Google" id="ProtNLM"/>
    </source>
</evidence>
<dbReference type="EMBL" id="FNBK01000001">
    <property type="protein sequence ID" value="SDE81740.1"/>
    <property type="molecule type" value="Genomic_DNA"/>
</dbReference>
<accession>A0A1G7G0W8</accession>
<sequence>MASIDLTIGYVIHMLFAGLWTGAVLFMTYGVLPIAREGSIDTDPFADITSRLLTLSRASALILFLTGGHLAGNLYTVGTLTGSTRGYLVIAMIVLWLALAGLVEVGTSKISDGLAERKLREPANNARPFFLAGSVAALGLLVVAGLLLSGFGI</sequence>
<organism evidence="2 3">
    <name type="scientific">Halorientalis regularis</name>
    <dbReference type="NCBI Taxonomy" id="660518"/>
    <lineage>
        <taxon>Archaea</taxon>
        <taxon>Methanobacteriati</taxon>
        <taxon>Methanobacteriota</taxon>
        <taxon>Stenosarchaea group</taxon>
        <taxon>Halobacteria</taxon>
        <taxon>Halobacteriales</taxon>
        <taxon>Haloarculaceae</taxon>
        <taxon>Halorientalis</taxon>
    </lineage>
</organism>
<gene>
    <name evidence="2" type="ORF">SAMN05216218_101442</name>
</gene>
<evidence type="ECO:0000313" key="3">
    <source>
        <dbReference type="Proteomes" id="UP000199076"/>
    </source>
</evidence>
<protein>
    <recommendedName>
        <fullName evidence="4">Transporter</fullName>
    </recommendedName>
</protein>
<evidence type="ECO:0000313" key="2">
    <source>
        <dbReference type="EMBL" id="SDE81740.1"/>
    </source>
</evidence>
<name>A0A1G7G0W8_9EURY</name>
<reference evidence="3" key="1">
    <citation type="submission" date="2016-10" db="EMBL/GenBank/DDBJ databases">
        <authorList>
            <person name="Varghese N."/>
            <person name="Submissions S."/>
        </authorList>
    </citation>
    <scope>NUCLEOTIDE SEQUENCE [LARGE SCALE GENOMIC DNA]</scope>
    <source>
        <strain evidence="3">IBRC-M 10760</strain>
    </source>
</reference>
<keyword evidence="1" id="KW-1133">Transmembrane helix</keyword>
<proteinExistence type="predicted"/>
<dbReference type="RefSeq" id="WP_092687370.1">
    <property type="nucleotide sequence ID" value="NZ_FNBK01000001.1"/>
</dbReference>
<dbReference type="AlphaFoldDB" id="A0A1G7G0W8"/>
<dbReference type="OrthoDB" id="340884at2157"/>
<feature type="transmembrane region" description="Helical" evidence="1">
    <location>
        <begin position="87"/>
        <end position="107"/>
    </location>
</feature>
<feature type="transmembrane region" description="Helical" evidence="1">
    <location>
        <begin position="52"/>
        <end position="75"/>
    </location>
</feature>
<feature type="transmembrane region" description="Helical" evidence="1">
    <location>
        <begin position="128"/>
        <end position="151"/>
    </location>
</feature>
<keyword evidence="1" id="KW-0812">Transmembrane</keyword>